<keyword evidence="2" id="KW-0812">Transmembrane</keyword>
<feature type="transmembrane region" description="Helical" evidence="2">
    <location>
        <begin position="99"/>
        <end position="119"/>
    </location>
</feature>
<sequence>MEPNPQESVYTESSVQEHKVDVNVEQPGAIAPFSSSKPTSDQPLQELLQPVLDSLSKLPGIISGFYYEYQSVLILIGLVVGGGISVYLTLAILDAINDIPLLAPIFELVGVGYTIWFIARYLWKAESRKELGEEFNSLKDQLLGKES</sequence>
<proteinExistence type="predicted"/>
<dbReference type="InterPro" id="IPR033344">
    <property type="entry name" value="CURT1"/>
</dbReference>
<dbReference type="RefSeq" id="WP_254013551.1">
    <property type="nucleotide sequence ID" value="NZ_JAMZMM010000242.1"/>
</dbReference>
<name>A0AAE3KQL0_9CYAN</name>
<feature type="transmembrane region" description="Helical" evidence="2">
    <location>
        <begin position="72"/>
        <end position="93"/>
    </location>
</feature>
<evidence type="ECO:0000313" key="4">
    <source>
        <dbReference type="EMBL" id="MCP2730798.1"/>
    </source>
</evidence>
<accession>A0AAE3KQL0</accession>
<gene>
    <name evidence="4" type="ORF">NJ959_20430</name>
</gene>
<dbReference type="Proteomes" id="UP001204953">
    <property type="component" value="Unassembled WGS sequence"/>
</dbReference>
<dbReference type="AlphaFoldDB" id="A0AAE3KQL0"/>
<dbReference type="GO" id="GO:0016020">
    <property type="term" value="C:membrane"/>
    <property type="evidence" value="ECO:0007669"/>
    <property type="project" value="UniProtKB-SubCell"/>
</dbReference>
<keyword evidence="2" id="KW-1133">Transmembrane helix</keyword>
<feature type="domain" description="Cyanobacterial aminoacyl-tRNA synthetase CAAD" evidence="3">
    <location>
        <begin position="63"/>
        <end position="144"/>
    </location>
</feature>
<dbReference type="InterPro" id="IPR025564">
    <property type="entry name" value="CAAD_dom"/>
</dbReference>
<dbReference type="Pfam" id="PF14159">
    <property type="entry name" value="CAAD"/>
    <property type="match status" value="1"/>
</dbReference>
<organism evidence="4 5">
    <name type="scientific">Limnofasciculus baicalensis BBK-W-15</name>
    <dbReference type="NCBI Taxonomy" id="2699891"/>
    <lineage>
        <taxon>Bacteria</taxon>
        <taxon>Bacillati</taxon>
        <taxon>Cyanobacteriota</taxon>
        <taxon>Cyanophyceae</taxon>
        <taxon>Coleofasciculales</taxon>
        <taxon>Coleofasciculaceae</taxon>
        <taxon>Limnofasciculus</taxon>
        <taxon>Limnofasciculus baicalensis</taxon>
    </lineage>
</organism>
<reference evidence="4" key="1">
    <citation type="submission" date="2022-06" db="EMBL/GenBank/DDBJ databases">
        <title>New cyanobacteria of genus Symplocastrum in benthos of Lake Baikal.</title>
        <authorList>
            <person name="Sorokovikova E."/>
            <person name="Tikhonova I."/>
            <person name="Krasnopeev A."/>
            <person name="Evseev P."/>
            <person name="Gladkikh A."/>
            <person name="Belykh O."/>
        </authorList>
    </citation>
    <scope>NUCLEOTIDE SEQUENCE</scope>
    <source>
        <strain evidence="4">BBK-W-15</strain>
    </source>
</reference>
<dbReference type="PANTHER" id="PTHR33222">
    <property type="match status" value="1"/>
</dbReference>
<evidence type="ECO:0000256" key="1">
    <source>
        <dbReference type="ARBA" id="ARBA00004141"/>
    </source>
</evidence>
<comment type="caution">
    <text evidence="4">The sequence shown here is derived from an EMBL/GenBank/DDBJ whole genome shotgun (WGS) entry which is preliminary data.</text>
</comment>
<evidence type="ECO:0000259" key="3">
    <source>
        <dbReference type="Pfam" id="PF14159"/>
    </source>
</evidence>
<keyword evidence="5" id="KW-1185">Reference proteome</keyword>
<evidence type="ECO:0000313" key="5">
    <source>
        <dbReference type="Proteomes" id="UP001204953"/>
    </source>
</evidence>
<comment type="subcellular location">
    <subcellularLocation>
        <location evidence="1">Membrane</location>
        <topology evidence="1">Multi-pass membrane protein</topology>
    </subcellularLocation>
</comment>
<dbReference type="GO" id="GO:0009579">
    <property type="term" value="C:thylakoid"/>
    <property type="evidence" value="ECO:0007669"/>
    <property type="project" value="InterPro"/>
</dbReference>
<protein>
    <submittedName>
        <fullName evidence="4">CAAD domain-containing protein</fullName>
    </submittedName>
</protein>
<dbReference type="PANTHER" id="PTHR33222:SF4">
    <property type="entry name" value="PROTEIN CURVATURE THYLAKOID 1A, CHLOROPLASTIC"/>
    <property type="match status" value="1"/>
</dbReference>
<keyword evidence="2" id="KW-0472">Membrane</keyword>
<dbReference type="EMBL" id="JAMZMM010000242">
    <property type="protein sequence ID" value="MCP2730798.1"/>
    <property type="molecule type" value="Genomic_DNA"/>
</dbReference>
<evidence type="ECO:0000256" key="2">
    <source>
        <dbReference type="SAM" id="Phobius"/>
    </source>
</evidence>